<evidence type="ECO:0000259" key="7">
    <source>
        <dbReference type="Pfam" id="PF03600"/>
    </source>
</evidence>
<feature type="transmembrane region" description="Helical" evidence="6">
    <location>
        <begin position="80"/>
        <end position="105"/>
    </location>
</feature>
<dbReference type="RefSeq" id="WP_125943304.1">
    <property type="nucleotide sequence ID" value="NZ_PXZH01000002.1"/>
</dbReference>
<dbReference type="AlphaFoldDB" id="A0A3S0A5C2"/>
<evidence type="ECO:0000313" key="9">
    <source>
        <dbReference type="Proteomes" id="UP000277864"/>
    </source>
</evidence>
<comment type="caution">
    <text evidence="8">The sequence shown here is derived from an EMBL/GenBank/DDBJ whole genome shotgun (WGS) entry which is preliminary data.</text>
</comment>
<dbReference type="InterPro" id="IPR051475">
    <property type="entry name" value="Diverse_Ion_Transporter"/>
</dbReference>
<feature type="transmembrane region" description="Helical" evidence="6">
    <location>
        <begin position="156"/>
        <end position="178"/>
    </location>
</feature>
<dbReference type="Pfam" id="PF03600">
    <property type="entry name" value="CitMHS"/>
    <property type="match status" value="1"/>
</dbReference>
<keyword evidence="9" id="KW-1185">Reference proteome</keyword>
<feature type="transmembrane region" description="Helical" evidence="6">
    <location>
        <begin position="244"/>
        <end position="264"/>
    </location>
</feature>
<evidence type="ECO:0000256" key="2">
    <source>
        <dbReference type="ARBA" id="ARBA00022448"/>
    </source>
</evidence>
<evidence type="ECO:0000256" key="1">
    <source>
        <dbReference type="ARBA" id="ARBA00004141"/>
    </source>
</evidence>
<evidence type="ECO:0000256" key="5">
    <source>
        <dbReference type="ARBA" id="ARBA00023136"/>
    </source>
</evidence>
<feature type="transmembrane region" description="Helical" evidence="6">
    <location>
        <begin position="344"/>
        <end position="366"/>
    </location>
</feature>
<evidence type="ECO:0000313" key="8">
    <source>
        <dbReference type="EMBL" id="RST89371.1"/>
    </source>
</evidence>
<name>A0A3S0A5C2_9ENTE</name>
<dbReference type="PROSITE" id="PS51257">
    <property type="entry name" value="PROKAR_LIPOPROTEIN"/>
    <property type="match status" value="1"/>
</dbReference>
<protein>
    <recommendedName>
        <fullName evidence="7">Citrate transporter-like domain-containing protein</fullName>
    </recommendedName>
</protein>
<feature type="transmembrane region" description="Helical" evidence="6">
    <location>
        <begin position="276"/>
        <end position="301"/>
    </location>
</feature>
<accession>A0A3S0A5C2</accession>
<feature type="transmembrane region" description="Helical" evidence="6">
    <location>
        <begin position="12"/>
        <end position="35"/>
    </location>
</feature>
<evidence type="ECO:0000256" key="4">
    <source>
        <dbReference type="ARBA" id="ARBA00022989"/>
    </source>
</evidence>
<evidence type="ECO:0000256" key="6">
    <source>
        <dbReference type="SAM" id="Phobius"/>
    </source>
</evidence>
<organism evidence="8 9">
    <name type="scientific">Vagococcus humatus</name>
    <dbReference type="NCBI Taxonomy" id="1889241"/>
    <lineage>
        <taxon>Bacteria</taxon>
        <taxon>Bacillati</taxon>
        <taxon>Bacillota</taxon>
        <taxon>Bacilli</taxon>
        <taxon>Lactobacillales</taxon>
        <taxon>Enterococcaceae</taxon>
        <taxon>Vagococcus</taxon>
    </lineage>
</organism>
<keyword evidence="3 6" id="KW-0812">Transmembrane</keyword>
<dbReference type="GO" id="GO:0016020">
    <property type="term" value="C:membrane"/>
    <property type="evidence" value="ECO:0007669"/>
    <property type="project" value="UniProtKB-SubCell"/>
</dbReference>
<reference evidence="8 9" key="1">
    <citation type="submission" date="2018-03" db="EMBL/GenBank/DDBJ databases">
        <authorList>
            <person name="Gulvik C.A."/>
        </authorList>
    </citation>
    <scope>NUCLEOTIDE SEQUENCE [LARGE SCALE GENOMIC DNA]</scope>
    <source>
        <strain evidence="8 9">JCM 31581</strain>
    </source>
</reference>
<comment type="subcellular location">
    <subcellularLocation>
        <location evidence="1">Membrane</location>
        <topology evidence="1">Multi-pass membrane protein</topology>
    </subcellularLocation>
</comment>
<keyword evidence="4 6" id="KW-1133">Transmembrane helix</keyword>
<dbReference type="PANTHER" id="PTHR43568">
    <property type="entry name" value="P PROTEIN"/>
    <property type="match status" value="1"/>
</dbReference>
<feature type="transmembrane region" description="Helical" evidence="6">
    <location>
        <begin position="199"/>
        <end position="232"/>
    </location>
</feature>
<sequence>MNKLSTFLKQDLLFTIALFLAVISCTFGQLTLTYIDFNVIFSLFGLMAVIKGLEEAQVLTFLAQKLLAISKNTRVLMGSLWTLSLFGSMILTNDVAILTLIPIYFKIINKIPHFNKTFIGATFIIVFANLGSSFLPFGNPHNLFLFSYFQTPLPDFFSWTSKLLLLAILILLASLLFIPKQDLNMTNLSQFKLNPKQVSRLSGLMILMILAILGAVPLRLAVILVTISFFVLNPTILRSIDYHLLGTFICFFLIVGNISNWVFLTEFIEKSFQTNTHAFLGSILLSQFISNVPASILIAPFTDHVQAIMIGLNLGGLGTLIASLANLIGYKLIKVYVPNDSKQFLIVFTKINVLLLVTLTFIFILVC</sequence>
<feature type="domain" description="Citrate transporter-like" evidence="7">
    <location>
        <begin position="16"/>
        <end position="306"/>
    </location>
</feature>
<dbReference type="PANTHER" id="PTHR43568:SF1">
    <property type="entry name" value="P PROTEIN"/>
    <property type="match status" value="1"/>
</dbReference>
<dbReference type="OrthoDB" id="3177666at2"/>
<feature type="transmembrane region" description="Helical" evidence="6">
    <location>
        <begin position="307"/>
        <end position="332"/>
    </location>
</feature>
<dbReference type="Proteomes" id="UP000277864">
    <property type="component" value="Unassembled WGS sequence"/>
</dbReference>
<dbReference type="InterPro" id="IPR004680">
    <property type="entry name" value="Cit_transptr-like_dom"/>
</dbReference>
<proteinExistence type="predicted"/>
<keyword evidence="5 6" id="KW-0472">Membrane</keyword>
<keyword evidence="2" id="KW-0813">Transport</keyword>
<evidence type="ECO:0000256" key="3">
    <source>
        <dbReference type="ARBA" id="ARBA00022692"/>
    </source>
</evidence>
<gene>
    <name evidence="8" type="ORF">C7P63_06250</name>
</gene>
<dbReference type="EMBL" id="PXZH01000002">
    <property type="protein sequence ID" value="RST89371.1"/>
    <property type="molecule type" value="Genomic_DNA"/>
</dbReference>
<dbReference type="GO" id="GO:0055085">
    <property type="term" value="P:transmembrane transport"/>
    <property type="evidence" value="ECO:0007669"/>
    <property type="project" value="InterPro"/>
</dbReference>
<feature type="transmembrane region" description="Helical" evidence="6">
    <location>
        <begin position="117"/>
        <end position="136"/>
    </location>
</feature>